<dbReference type="PANTHER" id="PTHR34614">
    <property type="match status" value="1"/>
</dbReference>
<evidence type="ECO:0000313" key="3">
    <source>
        <dbReference type="Proteomes" id="UP000777002"/>
    </source>
</evidence>
<dbReference type="InterPro" id="IPR002559">
    <property type="entry name" value="Transposase_11"/>
</dbReference>
<evidence type="ECO:0000313" key="2">
    <source>
        <dbReference type="EMBL" id="MBM6927929.1"/>
    </source>
</evidence>
<proteinExistence type="predicted"/>
<gene>
    <name evidence="2" type="ORF">H5985_01355</name>
</gene>
<name>A0ABS2GRF8_9BURK</name>
<feature type="domain" description="Transposase IS4-like" evidence="1">
    <location>
        <begin position="218"/>
        <end position="505"/>
    </location>
</feature>
<dbReference type="RefSeq" id="WP_205049533.1">
    <property type="nucleotide sequence ID" value="NZ_JACJKX010000002.1"/>
</dbReference>
<organism evidence="2 3">
    <name type="scientific">Parasutterella secunda</name>
    <dbReference type="NCBI Taxonomy" id="626947"/>
    <lineage>
        <taxon>Bacteria</taxon>
        <taxon>Pseudomonadati</taxon>
        <taxon>Pseudomonadota</taxon>
        <taxon>Betaproteobacteria</taxon>
        <taxon>Burkholderiales</taxon>
        <taxon>Sutterellaceae</taxon>
        <taxon>Parasutterella</taxon>
    </lineage>
</organism>
<keyword evidence="3" id="KW-1185">Reference proteome</keyword>
<sequence length="584" mass="67511">MADPVNWNFTAETNAQGRTYIKAYKMAWDKVAKKPKRALRRHVGRLLPDDRIAMSEKFLADHPQYRGQDWYWGASKRPVTLAEYKNDFPTPPGTAVDPEDADILNNISVGLTWAAYQVAYNSGILKHLKEVFGDDTGEQLLYLALYKLAGGTSMMTYDFWRQQVWLPKNIRLSGQKISEILQSVTKTQINDYFQLRHLRQGEVWEKIFEKQPELKGKKIKYALDSTSISSYSDNPMAQIGHAKQNEGLKQINLTVVCDQRSGEIVFAYLYDGSVNDVVSLQDVLWAMKEANFDLNNNILVTDRGYNSLINVQKMINIDLSFVQGVKRQEDVIKRAFKKHRASLMNGAFYNGHLRASAFTYKEEWEQGQIKCPVYVHLYRLDERYEQQRALIWENVAEMIELKQRQQRVPSDQWDNYGRYLVERNNDDGSTSWMIDTAKMDQAAERATQFVLRSNCIGNPFEALEIYHQRGIVEQDFNQMKNWVDGDRLRVGAKAVQGKMLVTVLATTLRMMMLFTAKSVVEKKPGYRIPNDSIDYLLKSLELVKAEKRKNANAWVRTTIPAKRRRCFELLELPEPPRTLLVGSR</sequence>
<accession>A0ABS2GRF8</accession>
<dbReference type="EMBL" id="JACJKX010000002">
    <property type="protein sequence ID" value="MBM6927929.1"/>
    <property type="molecule type" value="Genomic_DNA"/>
</dbReference>
<dbReference type="Pfam" id="PF01609">
    <property type="entry name" value="DDE_Tnp_1"/>
    <property type="match status" value="1"/>
</dbReference>
<protein>
    <submittedName>
        <fullName evidence="2">Transposase</fullName>
    </submittedName>
</protein>
<comment type="caution">
    <text evidence="2">The sequence shown here is derived from an EMBL/GenBank/DDBJ whole genome shotgun (WGS) entry which is preliminary data.</text>
</comment>
<reference evidence="2 3" key="1">
    <citation type="journal article" date="2021" name="Sci. Rep.">
        <title>The distribution of antibiotic resistance genes in chicken gut microbiota commensals.</title>
        <authorList>
            <person name="Juricova H."/>
            <person name="Matiasovicova J."/>
            <person name="Kubasova T."/>
            <person name="Cejkova D."/>
            <person name="Rychlik I."/>
        </authorList>
    </citation>
    <scope>NUCLEOTIDE SEQUENCE [LARGE SCALE GENOMIC DNA]</scope>
    <source>
        <strain evidence="2 3">An562</strain>
    </source>
</reference>
<evidence type="ECO:0000259" key="1">
    <source>
        <dbReference type="Pfam" id="PF01609"/>
    </source>
</evidence>
<dbReference type="PANTHER" id="PTHR34614:SF2">
    <property type="entry name" value="TRANSPOSASE IS4-LIKE DOMAIN-CONTAINING PROTEIN"/>
    <property type="match status" value="1"/>
</dbReference>
<dbReference type="Proteomes" id="UP000777002">
    <property type="component" value="Unassembled WGS sequence"/>
</dbReference>